<dbReference type="EC" id="3.1.3.64" evidence="1"/>
<comment type="catalytic activity">
    <reaction evidence="2">
        <text>a 1,2-diacyl-sn-glycero-3-phospho-(1D-myo-inositol-3-phosphate) + H2O = a 1,2-diacyl-sn-glycero-3-phospho-(1D-myo-inositol) + phosphate</text>
        <dbReference type="Rhea" id="RHEA:12316"/>
        <dbReference type="ChEBI" id="CHEBI:15377"/>
        <dbReference type="ChEBI" id="CHEBI:43474"/>
        <dbReference type="ChEBI" id="CHEBI:57880"/>
        <dbReference type="ChEBI" id="CHEBI:58088"/>
        <dbReference type="EC" id="3.1.3.64"/>
    </reaction>
    <physiologicalReaction direction="left-to-right" evidence="2">
        <dbReference type="Rhea" id="RHEA:12317"/>
    </physiologicalReaction>
</comment>
<feature type="domain" description="SAC" evidence="7">
    <location>
        <begin position="219"/>
        <end position="375"/>
    </location>
</feature>
<evidence type="ECO:0000256" key="2">
    <source>
        <dbReference type="ARBA" id="ARBA00036631"/>
    </source>
</evidence>
<dbReference type="InterPro" id="IPR002013">
    <property type="entry name" value="SAC_dom"/>
</dbReference>
<dbReference type="Pfam" id="PF02383">
    <property type="entry name" value="Syja_N"/>
    <property type="match status" value="1"/>
</dbReference>
<evidence type="ECO:0000313" key="9">
    <source>
        <dbReference type="WBParaSite" id="Hba_06364"/>
    </source>
</evidence>
<dbReference type="PANTHER" id="PTHR45662">
    <property type="entry name" value="PHOSPHATIDYLINOSITIDE PHOSPHATASE SAC1"/>
    <property type="match status" value="1"/>
</dbReference>
<dbReference type="SUPFAM" id="SSF56281">
    <property type="entry name" value="Metallo-hydrolase/oxidoreductase"/>
    <property type="match status" value="2"/>
</dbReference>
<organism evidence="8 9">
    <name type="scientific">Heterorhabditis bacteriophora</name>
    <name type="common">Entomopathogenic nematode worm</name>
    <dbReference type="NCBI Taxonomy" id="37862"/>
    <lineage>
        <taxon>Eukaryota</taxon>
        <taxon>Metazoa</taxon>
        <taxon>Ecdysozoa</taxon>
        <taxon>Nematoda</taxon>
        <taxon>Chromadorea</taxon>
        <taxon>Rhabditida</taxon>
        <taxon>Rhabditina</taxon>
        <taxon>Rhabditomorpha</taxon>
        <taxon>Strongyloidea</taxon>
        <taxon>Heterorhabditidae</taxon>
        <taxon>Heterorhabditis</taxon>
    </lineage>
</organism>
<comment type="catalytic activity">
    <reaction evidence="3">
        <text>a 1,2-diacyl-sn-glycero-3-phospho-(1D-myo-inositol 4-phosphate) + H2O = a 1,2-diacyl-sn-glycero-3-phospho-(1D-myo-inositol) + phosphate</text>
        <dbReference type="Rhea" id="RHEA:55652"/>
        <dbReference type="ChEBI" id="CHEBI:15377"/>
        <dbReference type="ChEBI" id="CHEBI:43474"/>
        <dbReference type="ChEBI" id="CHEBI:57880"/>
        <dbReference type="ChEBI" id="CHEBI:58178"/>
    </reaction>
    <physiologicalReaction direction="left-to-right" evidence="3">
        <dbReference type="Rhea" id="RHEA:55653"/>
    </physiologicalReaction>
</comment>
<dbReference type="Gene3D" id="3.60.15.10">
    <property type="entry name" value="Ribonuclease Z/Hydroxyacylglutathione hydrolase-like"/>
    <property type="match status" value="1"/>
</dbReference>
<dbReference type="Proteomes" id="UP000095283">
    <property type="component" value="Unplaced"/>
</dbReference>
<dbReference type="GO" id="GO:0004438">
    <property type="term" value="F:phosphatidylinositol-3-phosphate phosphatase activity"/>
    <property type="evidence" value="ECO:0007669"/>
    <property type="project" value="UniProtKB-EC"/>
</dbReference>
<dbReference type="GO" id="GO:0046856">
    <property type="term" value="P:phosphatidylinositol dephosphorylation"/>
    <property type="evidence" value="ECO:0007669"/>
    <property type="project" value="TreeGrafter"/>
</dbReference>
<evidence type="ECO:0000259" key="7">
    <source>
        <dbReference type="PROSITE" id="PS50275"/>
    </source>
</evidence>
<dbReference type="PANTHER" id="PTHR45662:SF2">
    <property type="entry name" value="PHOSPHATIDYLINOSITOL-3-PHOSPHATASE SAC1"/>
    <property type="match status" value="1"/>
</dbReference>
<dbReference type="GO" id="GO:0043812">
    <property type="term" value="F:phosphatidylinositol-4-phosphate phosphatase activity"/>
    <property type="evidence" value="ECO:0007669"/>
    <property type="project" value="TreeGrafter"/>
</dbReference>
<dbReference type="WBParaSite" id="Hba_06364">
    <property type="protein sequence ID" value="Hba_06364"/>
    <property type="gene ID" value="Hba_06364"/>
</dbReference>
<reference evidence="9" key="1">
    <citation type="submission" date="2016-11" db="UniProtKB">
        <authorList>
            <consortium name="WormBaseParasite"/>
        </authorList>
    </citation>
    <scope>IDENTIFICATION</scope>
</reference>
<dbReference type="GO" id="GO:0005783">
    <property type="term" value="C:endoplasmic reticulum"/>
    <property type="evidence" value="ECO:0007669"/>
    <property type="project" value="TreeGrafter"/>
</dbReference>
<protein>
    <recommendedName>
        <fullName evidence="4">Phosphatidylinositol-3-phosphatase SAC1</fullName>
        <ecNumber evidence="1">3.1.3.64</ecNumber>
    </recommendedName>
    <alternativeName>
        <fullName evidence="6">Phosphatidylinositol-4-phosphate phosphatase</fullName>
    </alternativeName>
    <alternativeName>
        <fullName evidence="5">Suppressor of actin mutations 1-like protein</fullName>
    </alternativeName>
</protein>
<evidence type="ECO:0000313" key="8">
    <source>
        <dbReference type="Proteomes" id="UP000095283"/>
    </source>
</evidence>
<evidence type="ECO:0000256" key="3">
    <source>
        <dbReference type="ARBA" id="ARBA00036807"/>
    </source>
</evidence>
<proteinExistence type="predicted"/>
<accession>A0A1I7WMK5</accession>
<evidence type="ECO:0000256" key="1">
    <source>
        <dbReference type="ARBA" id="ARBA00013038"/>
    </source>
</evidence>
<evidence type="ECO:0000256" key="4">
    <source>
        <dbReference type="ARBA" id="ARBA00040795"/>
    </source>
</evidence>
<evidence type="ECO:0000256" key="5">
    <source>
        <dbReference type="ARBA" id="ARBA00041396"/>
    </source>
</evidence>
<evidence type="ECO:0000256" key="6">
    <source>
        <dbReference type="ARBA" id="ARBA00041911"/>
    </source>
</evidence>
<dbReference type="PROSITE" id="PS50275">
    <property type="entry name" value="SAC"/>
    <property type="match status" value="1"/>
</dbReference>
<dbReference type="InterPro" id="IPR036866">
    <property type="entry name" value="RibonucZ/Hydroxyglut_hydro"/>
</dbReference>
<sequence length="383" mass="43014">MADAPGEDNSDILCFTPLGSGQEVGRSCHLLKFKGKKILKEVNGIRFWPYVAGHVLGACMFMIEIVMKGDMHNAVVGYISFSAHTDFQQTLNFVRQLRPPHLYLPKIDQFPGIDEALMKTIHELYLLINKRIIIMTLYVDSDATEVERRGYTKIIDAYGLMGILRISKADIFKVINCEFVPLRTIGSAEYMDPRIIEKPFLNNIYKMCSINSATTSTIIWNRSLYFSFDRFGIDTSPWLLKCMAGSVLIRTVYVGHRTGRVALLSRLSCERVGTRFNVRGANYLGSVANFVETEQLIVFDERQCSIVQVRGSIPLFWEQPGVQVGSHKVKLRAFEASAPAFHRHMAQLISIYGGATVVNLLGNGEGERILSDAFRVIDTNGIA</sequence>
<keyword evidence="8" id="KW-1185">Reference proteome</keyword>
<dbReference type="AlphaFoldDB" id="A0A1I7WMK5"/>
<name>A0A1I7WMK5_HETBA</name>